<dbReference type="InterPro" id="IPR036148">
    <property type="entry name" value="MmgE/PrpD_sf"/>
</dbReference>
<accession>A0A8H6CDG5</accession>
<evidence type="ECO:0000259" key="1">
    <source>
        <dbReference type="PROSITE" id="PS50234"/>
    </source>
</evidence>
<feature type="domain" description="VWFA" evidence="1">
    <location>
        <begin position="394"/>
        <end position="570"/>
    </location>
</feature>
<dbReference type="GO" id="GO:0016829">
    <property type="term" value="F:lyase activity"/>
    <property type="evidence" value="ECO:0007669"/>
    <property type="project" value="InterPro"/>
</dbReference>
<dbReference type="SUPFAM" id="SSF103378">
    <property type="entry name" value="2-methylcitrate dehydratase PrpD"/>
    <property type="match status" value="1"/>
</dbReference>
<evidence type="ECO:0000313" key="2">
    <source>
        <dbReference type="EMBL" id="KAF6221414.1"/>
    </source>
</evidence>
<dbReference type="GeneID" id="59330683"/>
<keyword evidence="3" id="KW-1185">Reference proteome</keyword>
<proteinExistence type="predicted"/>
<gene>
    <name evidence="2" type="ORF">HO133_002269</name>
</gene>
<dbReference type="Pfam" id="PF03972">
    <property type="entry name" value="MmgE_PrpD_N"/>
    <property type="match status" value="1"/>
</dbReference>
<comment type="caution">
    <text evidence="2">The sequence shown here is derived from an EMBL/GenBank/DDBJ whole genome shotgun (WGS) entry which is preliminary data.</text>
</comment>
<reference evidence="2 3" key="1">
    <citation type="journal article" date="2020" name="Genomics">
        <title>Complete, high-quality genomes from long-read metagenomic sequencing of two wolf lichen thalli reveals enigmatic genome architecture.</title>
        <authorList>
            <person name="McKenzie S.K."/>
            <person name="Walston R.F."/>
            <person name="Allen J.L."/>
        </authorList>
    </citation>
    <scope>NUCLEOTIDE SEQUENCE [LARGE SCALE GENOMIC DNA]</scope>
    <source>
        <strain evidence="2">WasteWater1</strain>
    </source>
</reference>
<dbReference type="RefSeq" id="XP_037150849.1">
    <property type="nucleotide sequence ID" value="XM_037293196.1"/>
</dbReference>
<dbReference type="InterPro" id="IPR042183">
    <property type="entry name" value="MmgE/PrpD_sf_1"/>
</dbReference>
<dbReference type="AlphaFoldDB" id="A0A8H6CDG5"/>
<dbReference type="EMBL" id="JACCJB010000014">
    <property type="protein sequence ID" value="KAF6221414.1"/>
    <property type="molecule type" value="Genomic_DNA"/>
</dbReference>
<dbReference type="InterPro" id="IPR036465">
    <property type="entry name" value="vWFA_dom_sf"/>
</dbReference>
<dbReference type="InterPro" id="IPR002035">
    <property type="entry name" value="VWF_A"/>
</dbReference>
<dbReference type="SUPFAM" id="SSF53300">
    <property type="entry name" value="vWA-like"/>
    <property type="match status" value="1"/>
</dbReference>
<sequence length="754" mass="82174">MPSSVQTKVKYLVLDAIACAIVGAKLPWSKVATQAVLDIEGTGKCAVFGWNKDSQRTSPLNAALLNGSFIQRFELDDVHIDAPWHANSIILPALFAAAEYAQGSDAGSKIDGATFLISTIVGFELGSRIGRALHGPDMLSRGWHSGAVFGPPVAAAAVSTLLDLTSGKIEDSVGTACTQACDLMSAQYESMAKRMQHAFAARNGLFAALMSRENYTGIDQVFERPYGGYLSTFGQGSTYDPTYKENELIGCLGRDWRGIEGIRLKEYNSMIATHAPVDCIATLQAKHPERFADLGSVSKIVIEQPKAPHAHGDQQIDRPITTTGAQMNLIRKIDCVWNEEFDEKSAWYTRASVEFTDGESWVQELPVLKAIGSLVSGCGIKEKWRVICPPARPEIISVANLSGSMVNEIPMLISALKVFLKSLPVGVNIKICSFGSTHSFLWPKSRSYDNDSLKEAIAHVEHFKADYCGTETQNAVRAAIDSRFADPDCEILVLTDGDIRRQHKLFSYLNDTVGGSIRVFPLGIGDGVSTSLVEGVARAGKGFAQMVNEGEKLDNKNGSYAGGSIVSARLRLHYGVQVMLTKQKAPQETTEEHENPISLFDSSIKTEEEGCPLSLGNDNEDPYAHLPGVPTPKLLQAPHRIPPLFPFARTTAYLLLSPDSTQKTPKSVILRGASPQGPLELEISIQRLPEPGKKIHQLAAKKIMQELEEGRGWICDAKDNESGRLLKDIHPSCFEEIVQREAVRLGLRFQVGGK</sequence>
<dbReference type="Gene3D" id="3.40.50.410">
    <property type="entry name" value="von Willebrand factor, type A domain"/>
    <property type="match status" value="1"/>
</dbReference>
<dbReference type="PROSITE" id="PS50234">
    <property type="entry name" value="VWFA"/>
    <property type="match status" value="1"/>
</dbReference>
<dbReference type="PANTHER" id="PTHR45737">
    <property type="entry name" value="VON WILLEBRAND FACTOR A DOMAIN-CONTAINING PROTEIN 5A"/>
    <property type="match status" value="1"/>
</dbReference>
<dbReference type="Gene3D" id="1.10.4100.10">
    <property type="entry name" value="2-methylcitrate dehydratase PrpD"/>
    <property type="match status" value="1"/>
</dbReference>
<protein>
    <recommendedName>
        <fullName evidence="1">VWFA domain-containing protein</fullName>
    </recommendedName>
</protein>
<name>A0A8H6CDG5_9LECA</name>
<evidence type="ECO:0000313" key="3">
    <source>
        <dbReference type="Proteomes" id="UP000593566"/>
    </source>
</evidence>
<dbReference type="Proteomes" id="UP000593566">
    <property type="component" value="Unassembled WGS sequence"/>
</dbReference>
<dbReference type="PANTHER" id="PTHR45737:SF6">
    <property type="entry name" value="VON WILLEBRAND FACTOR A DOMAIN-CONTAINING PROTEIN 5A"/>
    <property type="match status" value="1"/>
</dbReference>
<organism evidence="2 3">
    <name type="scientific">Letharia lupina</name>
    <dbReference type="NCBI Taxonomy" id="560253"/>
    <lineage>
        <taxon>Eukaryota</taxon>
        <taxon>Fungi</taxon>
        <taxon>Dikarya</taxon>
        <taxon>Ascomycota</taxon>
        <taxon>Pezizomycotina</taxon>
        <taxon>Lecanoromycetes</taxon>
        <taxon>OSLEUM clade</taxon>
        <taxon>Lecanoromycetidae</taxon>
        <taxon>Lecanorales</taxon>
        <taxon>Lecanorineae</taxon>
        <taxon>Parmeliaceae</taxon>
        <taxon>Letharia</taxon>
    </lineage>
</organism>
<dbReference type="Pfam" id="PF13768">
    <property type="entry name" value="VWA_3"/>
    <property type="match status" value="1"/>
</dbReference>
<dbReference type="InterPro" id="IPR045336">
    <property type="entry name" value="MmgE_PrpD_N"/>
</dbReference>